<feature type="compositionally biased region" description="Gly residues" evidence="1">
    <location>
        <begin position="370"/>
        <end position="379"/>
    </location>
</feature>
<keyword evidence="3" id="KW-1185">Reference proteome</keyword>
<proteinExistence type="predicted"/>
<dbReference type="OrthoDB" id="696959at2759"/>
<reference evidence="2 3" key="1">
    <citation type="journal article" date="2019" name="Sci. Rep.">
        <title>A high-quality genome of Eragrostis curvula grass provides insights into Poaceae evolution and supports new strategies to enhance forage quality.</title>
        <authorList>
            <person name="Carballo J."/>
            <person name="Santos B.A.C.M."/>
            <person name="Zappacosta D."/>
            <person name="Garbus I."/>
            <person name="Selva J.P."/>
            <person name="Gallo C.A."/>
            <person name="Diaz A."/>
            <person name="Albertini E."/>
            <person name="Caccamo M."/>
            <person name="Echenique V."/>
        </authorList>
    </citation>
    <scope>NUCLEOTIDE SEQUENCE [LARGE SCALE GENOMIC DNA]</scope>
    <source>
        <strain evidence="3">cv. Victoria</strain>
        <tissue evidence="2">Leaf</tissue>
    </source>
</reference>
<evidence type="ECO:0000256" key="1">
    <source>
        <dbReference type="SAM" id="MobiDB-lite"/>
    </source>
</evidence>
<evidence type="ECO:0000313" key="2">
    <source>
        <dbReference type="EMBL" id="TVU27763.1"/>
    </source>
</evidence>
<dbReference type="EMBL" id="RWGY01000011">
    <property type="protein sequence ID" value="TVU27763.1"/>
    <property type="molecule type" value="Genomic_DNA"/>
</dbReference>
<feature type="compositionally biased region" description="Pro residues" evidence="1">
    <location>
        <begin position="35"/>
        <end position="44"/>
    </location>
</feature>
<feature type="region of interest" description="Disordered" evidence="1">
    <location>
        <begin position="507"/>
        <end position="568"/>
    </location>
</feature>
<feature type="compositionally biased region" description="Pro residues" evidence="1">
    <location>
        <begin position="111"/>
        <end position="128"/>
    </location>
</feature>
<dbReference type="PANTHER" id="PTHR33087:SF38">
    <property type="entry name" value="OS10G0201600 PROTEIN"/>
    <property type="match status" value="1"/>
</dbReference>
<dbReference type="AlphaFoldDB" id="A0A5J9UVH8"/>
<gene>
    <name evidence="2" type="ORF">EJB05_19264</name>
</gene>
<dbReference type="PANTHER" id="PTHR33087">
    <property type="entry name" value="OS07G0539200 PROTEIN"/>
    <property type="match status" value="1"/>
</dbReference>
<feature type="region of interest" description="Disordered" evidence="1">
    <location>
        <begin position="1"/>
        <end position="133"/>
    </location>
</feature>
<sequence length="568" mass="60324">MGAQRSHGGRMPPEVARSHGRPNGGRAAVERPAAPSQPPPPPPVDARVILWQRRRQEPLPPPPPPPPPSEPAPRQPSRSPSPVRNQRSRGSVSENAPQPAPSLAGTRSASPPLPPPPPPPPFHPPPSSAPRSGVLGLPPWLPIADRVKQEICVIPRTPEVDANELALSRALLAVVRGCRREVSVDEIKQHLWLFFQVAPTAVAVHAYQPEDWLIMFQEPADLLRVMRTPCIPVASFHLTVKRWSRLGQAESLPLRYQVRVSMTGIPAHLWLFSTARHVLGSSCNVTSMAPETETKANVGEFKVLASCVHPNLIPAEKWTLLPEPGAPHLALYYLVHIRILEVQVLPAPPTPEARPGPPPSDGANGPSGPDMGGSNGRASGGWAQQRPATNGSRKPSHHGRRGTGSGARRPTYRGGRQRAPAGGVGDWPPPQEPVMASALTTSYPAWGLQGIHPPAANSSVAFSPMVWDAAEAAGFSRLSPLAEPYYPLSEPNGSQSTVACQLPPQCQQVAQKKRHTGKSQCPTPAPEGEASLPPVADGAAGAPMAGERSNLVGTPGPVESTPVACPQP</sequence>
<evidence type="ECO:0000313" key="3">
    <source>
        <dbReference type="Proteomes" id="UP000324897"/>
    </source>
</evidence>
<feature type="non-terminal residue" evidence="2">
    <location>
        <position position="1"/>
    </location>
</feature>
<organism evidence="2 3">
    <name type="scientific">Eragrostis curvula</name>
    <name type="common">weeping love grass</name>
    <dbReference type="NCBI Taxonomy" id="38414"/>
    <lineage>
        <taxon>Eukaryota</taxon>
        <taxon>Viridiplantae</taxon>
        <taxon>Streptophyta</taxon>
        <taxon>Embryophyta</taxon>
        <taxon>Tracheophyta</taxon>
        <taxon>Spermatophyta</taxon>
        <taxon>Magnoliopsida</taxon>
        <taxon>Liliopsida</taxon>
        <taxon>Poales</taxon>
        <taxon>Poaceae</taxon>
        <taxon>PACMAD clade</taxon>
        <taxon>Chloridoideae</taxon>
        <taxon>Eragrostideae</taxon>
        <taxon>Eragrostidinae</taxon>
        <taxon>Eragrostis</taxon>
    </lineage>
</organism>
<protein>
    <submittedName>
        <fullName evidence="2">Uncharacterized protein</fullName>
    </submittedName>
</protein>
<dbReference type="Proteomes" id="UP000324897">
    <property type="component" value="Chromosome 1"/>
</dbReference>
<dbReference type="Gramene" id="TVU27763">
    <property type="protein sequence ID" value="TVU27763"/>
    <property type="gene ID" value="EJB05_19264"/>
</dbReference>
<feature type="compositionally biased region" description="Low complexity" evidence="1">
    <location>
        <begin position="75"/>
        <end position="89"/>
    </location>
</feature>
<feature type="region of interest" description="Disordered" evidence="1">
    <location>
        <begin position="348"/>
        <end position="435"/>
    </location>
</feature>
<feature type="compositionally biased region" description="Pro residues" evidence="1">
    <location>
        <begin position="58"/>
        <end position="74"/>
    </location>
</feature>
<feature type="compositionally biased region" description="Pro residues" evidence="1">
    <location>
        <begin position="348"/>
        <end position="360"/>
    </location>
</feature>
<accession>A0A5J9UVH8</accession>
<name>A0A5J9UVH8_9POAL</name>
<dbReference type="InterPro" id="IPR053253">
    <property type="entry name" value="Sex_diff_modulator"/>
</dbReference>
<comment type="caution">
    <text evidence="2">The sequence shown here is derived from an EMBL/GenBank/DDBJ whole genome shotgun (WGS) entry which is preliminary data.</text>
</comment>